<dbReference type="Pfam" id="PF21082">
    <property type="entry name" value="MS_channel_3rd"/>
    <property type="match status" value="1"/>
</dbReference>
<dbReference type="RefSeq" id="WP_150031957.1">
    <property type="nucleotide sequence ID" value="NZ_VWSH01000001.1"/>
</dbReference>
<comment type="subcellular location">
    <subcellularLocation>
        <location evidence="1">Cell membrane</location>
        <topology evidence="1">Multi-pass membrane protein</topology>
    </subcellularLocation>
</comment>
<accession>A0A5M6CQ34</accession>
<protein>
    <submittedName>
        <fullName evidence="10">Mechanosensitive ion channel</fullName>
    </submittedName>
</protein>
<keyword evidence="4 7" id="KW-0812">Transmembrane</keyword>
<keyword evidence="3" id="KW-1003">Cell membrane</keyword>
<dbReference type="Gene3D" id="2.30.30.60">
    <property type="match status" value="1"/>
</dbReference>
<gene>
    <name evidence="10" type="ORF">F0919_06815</name>
</gene>
<feature type="transmembrane region" description="Helical" evidence="7">
    <location>
        <begin position="74"/>
        <end position="97"/>
    </location>
</feature>
<evidence type="ECO:0000256" key="2">
    <source>
        <dbReference type="ARBA" id="ARBA00008017"/>
    </source>
</evidence>
<dbReference type="PANTHER" id="PTHR30221:SF1">
    <property type="entry name" value="SMALL-CONDUCTANCE MECHANOSENSITIVE CHANNEL"/>
    <property type="match status" value="1"/>
</dbReference>
<name>A0A5M6CQ34_9BACT</name>
<dbReference type="Gene3D" id="1.10.287.1260">
    <property type="match status" value="1"/>
</dbReference>
<dbReference type="SUPFAM" id="SSF82861">
    <property type="entry name" value="Mechanosensitive channel protein MscS (YggB), transmembrane region"/>
    <property type="match status" value="1"/>
</dbReference>
<dbReference type="Pfam" id="PF05552">
    <property type="entry name" value="MS_channel_1st_1"/>
    <property type="match status" value="1"/>
</dbReference>
<dbReference type="Proteomes" id="UP000323632">
    <property type="component" value="Unassembled WGS sequence"/>
</dbReference>
<feature type="transmembrane region" description="Helical" evidence="7">
    <location>
        <begin position="34"/>
        <end position="53"/>
    </location>
</feature>
<evidence type="ECO:0000256" key="5">
    <source>
        <dbReference type="ARBA" id="ARBA00022989"/>
    </source>
</evidence>
<proteinExistence type="inferred from homology"/>
<evidence type="ECO:0000259" key="8">
    <source>
        <dbReference type="Pfam" id="PF00924"/>
    </source>
</evidence>
<keyword evidence="11" id="KW-1185">Reference proteome</keyword>
<keyword evidence="6 7" id="KW-0472">Membrane</keyword>
<dbReference type="GO" id="GO:0005886">
    <property type="term" value="C:plasma membrane"/>
    <property type="evidence" value="ECO:0007669"/>
    <property type="project" value="UniProtKB-SubCell"/>
</dbReference>
<dbReference type="InterPro" id="IPR023408">
    <property type="entry name" value="MscS_beta-dom_sf"/>
</dbReference>
<keyword evidence="5 7" id="KW-1133">Transmembrane helix</keyword>
<dbReference type="SUPFAM" id="SSF82689">
    <property type="entry name" value="Mechanosensitive channel protein MscS (YggB), C-terminal domain"/>
    <property type="match status" value="1"/>
</dbReference>
<organism evidence="10 11">
    <name type="scientific">Taibaiella lutea</name>
    <dbReference type="NCBI Taxonomy" id="2608001"/>
    <lineage>
        <taxon>Bacteria</taxon>
        <taxon>Pseudomonadati</taxon>
        <taxon>Bacteroidota</taxon>
        <taxon>Chitinophagia</taxon>
        <taxon>Chitinophagales</taxon>
        <taxon>Chitinophagaceae</taxon>
        <taxon>Taibaiella</taxon>
    </lineage>
</organism>
<dbReference type="PANTHER" id="PTHR30221">
    <property type="entry name" value="SMALL-CONDUCTANCE MECHANOSENSITIVE CHANNEL"/>
    <property type="match status" value="1"/>
</dbReference>
<evidence type="ECO:0000313" key="11">
    <source>
        <dbReference type="Proteomes" id="UP000323632"/>
    </source>
</evidence>
<reference evidence="10 11" key="1">
    <citation type="submission" date="2019-09" db="EMBL/GenBank/DDBJ databases">
        <title>Genome sequence and assembly of Taibaiella sp.</title>
        <authorList>
            <person name="Chhetri G."/>
        </authorList>
    </citation>
    <scope>NUCLEOTIDE SEQUENCE [LARGE SCALE GENOMIC DNA]</scope>
    <source>
        <strain evidence="10 11">KVB11</strain>
    </source>
</reference>
<feature type="domain" description="Mechanosensitive ion channel MscS C-terminal" evidence="9">
    <location>
        <begin position="194"/>
        <end position="274"/>
    </location>
</feature>
<dbReference type="InterPro" id="IPR011014">
    <property type="entry name" value="MscS_channel_TM-2"/>
</dbReference>
<evidence type="ECO:0000256" key="3">
    <source>
        <dbReference type="ARBA" id="ARBA00022475"/>
    </source>
</evidence>
<dbReference type="Gene3D" id="3.30.70.100">
    <property type="match status" value="1"/>
</dbReference>
<dbReference type="InterPro" id="IPR049278">
    <property type="entry name" value="MS_channel_C"/>
</dbReference>
<dbReference type="InterPro" id="IPR006685">
    <property type="entry name" value="MscS_channel_2nd"/>
</dbReference>
<dbReference type="InterPro" id="IPR011066">
    <property type="entry name" value="MscS_channel_C_sf"/>
</dbReference>
<feature type="transmembrane region" description="Helical" evidence="7">
    <location>
        <begin position="103"/>
        <end position="134"/>
    </location>
</feature>
<dbReference type="SUPFAM" id="SSF50182">
    <property type="entry name" value="Sm-like ribonucleoproteins"/>
    <property type="match status" value="1"/>
</dbReference>
<dbReference type="InterPro" id="IPR045275">
    <property type="entry name" value="MscS_archaea/bacteria_type"/>
</dbReference>
<comment type="similarity">
    <text evidence="2">Belongs to the MscS (TC 1.A.23) family.</text>
</comment>
<feature type="domain" description="Mechanosensitive ion channel MscS" evidence="8">
    <location>
        <begin position="121"/>
        <end position="186"/>
    </location>
</feature>
<dbReference type="InterPro" id="IPR010920">
    <property type="entry name" value="LSM_dom_sf"/>
</dbReference>
<sequence length="285" mass="30635">MTYLQITQSLPTPNGVVNTGKEWLTSLQVLALDYGPKIIGAILIYIIGSWLIRKANGVLQKLFATKNFDATLQRFLLSVIKAALTILLFLVIVSKIGVDITGFAALLAGAGLAIGAALNGSLGNLAGGVMIMIFKPFKVHDMIEAQGMTGIVQEIGIFNTTMLSPENKVIILPNGGLSTGVITNYTTHGNLRVDLSMAIALDMDIDKARKIATEAMLQHPKVLTAPSPEVSVLKVGDGMVSLAIRPYTLQADYWDVYFGVQERVKKAFDENGIAAPIPTRVLINK</sequence>
<evidence type="ECO:0000256" key="6">
    <source>
        <dbReference type="ARBA" id="ARBA00023136"/>
    </source>
</evidence>
<comment type="caution">
    <text evidence="10">The sequence shown here is derived from an EMBL/GenBank/DDBJ whole genome shotgun (WGS) entry which is preliminary data.</text>
</comment>
<dbReference type="Pfam" id="PF00924">
    <property type="entry name" value="MS_channel_2nd"/>
    <property type="match status" value="1"/>
</dbReference>
<evidence type="ECO:0000256" key="1">
    <source>
        <dbReference type="ARBA" id="ARBA00004651"/>
    </source>
</evidence>
<dbReference type="EMBL" id="VWSH01000001">
    <property type="protein sequence ID" value="KAA5537381.1"/>
    <property type="molecule type" value="Genomic_DNA"/>
</dbReference>
<dbReference type="InterPro" id="IPR008910">
    <property type="entry name" value="MSC_TM_helix"/>
</dbReference>
<evidence type="ECO:0000259" key="9">
    <source>
        <dbReference type="Pfam" id="PF21082"/>
    </source>
</evidence>
<dbReference type="AlphaFoldDB" id="A0A5M6CQ34"/>
<dbReference type="GO" id="GO:0008381">
    <property type="term" value="F:mechanosensitive monoatomic ion channel activity"/>
    <property type="evidence" value="ECO:0007669"/>
    <property type="project" value="InterPro"/>
</dbReference>
<evidence type="ECO:0000256" key="7">
    <source>
        <dbReference type="SAM" id="Phobius"/>
    </source>
</evidence>
<evidence type="ECO:0000313" key="10">
    <source>
        <dbReference type="EMBL" id="KAA5537381.1"/>
    </source>
</evidence>
<evidence type="ECO:0000256" key="4">
    <source>
        <dbReference type="ARBA" id="ARBA00022692"/>
    </source>
</evidence>